<dbReference type="InterPro" id="IPR036322">
    <property type="entry name" value="WD40_repeat_dom_sf"/>
</dbReference>
<gene>
    <name evidence="1" type="ORF">HNP71_002184</name>
</gene>
<organism evidence="1 2">
    <name type="scientific">Acidocella aromatica</name>
    <dbReference type="NCBI Taxonomy" id="1303579"/>
    <lineage>
        <taxon>Bacteria</taxon>
        <taxon>Pseudomonadati</taxon>
        <taxon>Pseudomonadota</taxon>
        <taxon>Alphaproteobacteria</taxon>
        <taxon>Acetobacterales</taxon>
        <taxon>Acidocellaceae</taxon>
        <taxon>Acidocella</taxon>
    </lineage>
</organism>
<dbReference type="PANTHER" id="PTHR19879:SF9">
    <property type="entry name" value="TRANSCRIPTION INITIATION FACTOR TFIID SUBUNIT 5"/>
    <property type="match status" value="1"/>
</dbReference>
<proteinExistence type="predicted"/>
<evidence type="ECO:0000313" key="2">
    <source>
        <dbReference type="Proteomes" id="UP000553706"/>
    </source>
</evidence>
<comment type="caution">
    <text evidence="1">The sequence shown here is derived from an EMBL/GenBank/DDBJ whole genome shotgun (WGS) entry which is preliminary data.</text>
</comment>
<dbReference type="EMBL" id="JACHFJ010000010">
    <property type="protein sequence ID" value="MBB5373917.1"/>
    <property type="molecule type" value="Genomic_DNA"/>
</dbReference>
<dbReference type="SUPFAM" id="SSF50978">
    <property type="entry name" value="WD40 repeat-like"/>
    <property type="match status" value="1"/>
</dbReference>
<dbReference type="SMART" id="SM00320">
    <property type="entry name" value="WD40"/>
    <property type="match status" value="5"/>
</dbReference>
<dbReference type="PANTHER" id="PTHR19879">
    <property type="entry name" value="TRANSCRIPTION INITIATION FACTOR TFIID"/>
    <property type="match status" value="1"/>
</dbReference>
<sequence length="334" mass="34755">MSDLDELLNARGQSAEFGAYVTAACFDPANGQPAFALGDGTLRLGAEGVFSTVAAHQGAVLSLCAHPLGGFLSGGDDGQLIRTQAGETVQVQKFGSKWLEHVAGFAGKTPYIAAAAGKIVHLLNGAGEKLRELPHPSTVTGVVFDTKGKRLAASHYNGASLWFTASASAPKVLEWKGSHTGVVLHPNGEALVTTMQENALHGWTLPEGKHMRMSGYPAKTESISFTKSGRWLATAGAESVVLWPFFGGGPMGKAPKELGMGDGIVKRVACHPEHEVVAAGFDTGMVLLIDINRETVLPVCGPDRGSVSALAWNATGSHLAIGTETGFAALINFA</sequence>
<dbReference type="Gene3D" id="2.130.10.10">
    <property type="entry name" value="YVTN repeat-like/Quinoprotein amine dehydrogenase"/>
    <property type="match status" value="2"/>
</dbReference>
<protein>
    <submittedName>
        <fullName evidence="1">WD40 repeat protein</fullName>
    </submittedName>
</protein>
<dbReference type="Pfam" id="PF00400">
    <property type="entry name" value="WD40"/>
    <property type="match status" value="1"/>
</dbReference>
<dbReference type="InterPro" id="IPR015943">
    <property type="entry name" value="WD40/YVTN_repeat-like_dom_sf"/>
</dbReference>
<dbReference type="Proteomes" id="UP000553706">
    <property type="component" value="Unassembled WGS sequence"/>
</dbReference>
<accession>A0A840VG94</accession>
<dbReference type="RefSeq" id="WP_183266930.1">
    <property type="nucleotide sequence ID" value="NZ_JACHFJ010000010.1"/>
</dbReference>
<dbReference type="InterPro" id="IPR001680">
    <property type="entry name" value="WD40_rpt"/>
</dbReference>
<name>A0A840VG94_9PROT</name>
<keyword evidence="2" id="KW-1185">Reference proteome</keyword>
<evidence type="ECO:0000313" key="1">
    <source>
        <dbReference type="EMBL" id="MBB5373917.1"/>
    </source>
</evidence>
<reference evidence="1 2" key="1">
    <citation type="submission" date="2020-08" db="EMBL/GenBank/DDBJ databases">
        <title>Genomic Encyclopedia of Type Strains, Phase IV (KMG-IV): sequencing the most valuable type-strain genomes for metagenomic binning, comparative biology and taxonomic classification.</title>
        <authorList>
            <person name="Goeker M."/>
        </authorList>
    </citation>
    <scope>NUCLEOTIDE SEQUENCE [LARGE SCALE GENOMIC DNA]</scope>
    <source>
        <strain evidence="1 2">DSM 27026</strain>
    </source>
</reference>
<dbReference type="AlphaFoldDB" id="A0A840VG94"/>